<dbReference type="InterPro" id="IPR013324">
    <property type="entry name" value="RNA_pol_sigma_r3/r4-like"/>
</dbReference>
<evidence type="ECO:0000256" key="3">
    <source>
        <dbReference type="ARBA" id="ARBA00023082"/>
    </source>
</evidence>
<name>A0A1D7QPQ5_9SPHI</name>
<dbReference type="InterPro" id="IPR013325">
    <property type="entry name" value="RNA_pol_sigma_r2"/>
</dbReference>
<evidence type="ECO:0000313" key="8">
    <source>
        <dbReference type="Proteomes" id="UP000094313"/>
    </source>
</evidence>
<dbReference type="InterPro" id="IPR014284">
    <property type="entry name" value="RNA_pol_sigma-70_dom"/>
</dbReference>
<keyword evidence="2" id="KW-0805">Transcription regulation</keyword>
<protein>
    <recommendedName>
        <fullName evidence="9">RNA polymerase sigma-70 factor, ECF subfamily</fullName>
    </recommendedName>
</protein>
<dbReference type="SUPFAM" id="SSF88946">
    <property type="entry name" value="Sigma2 domain of RNA polymerase sigma factors"/>
    <property type="match status" value="1"/>
</dbReference>
<organism evidence="7 8">
    <name type="scientific">Pedobacter steynii</name>
    <dbReference type="NCBI Taxonomy" id="430522"/>
    <lineage>
        <taxon>Bacteria</taxon>
        <taxon>Pseudomonadati</taxon>
        <taxon>Bacteroidota</taxon>
        <taxon>Sphingobacteriia</taxon>
        <taxon>Sphingobacteriales</taxon>
        <taxon>Sphingobacteriaceae</taxon>
        <taxon>Pedobacter</taxon>
    </lineage>
</organism>
<keyword evidence="8" id="KW-1185">Reference proteome</keyword>
<dbReference type="GO" id="GO:0016987">
    <property type="term" value="F:sigma factor activity"/>
    <property type="evidence" value="ECO:0007669"/>
    <property type="project" value="UniProtKB-KW"/>
</dbReference>
<reference evidence="7 8" key="1">
    <citation type="submission" date="2016-08" db="EMBL/GenBank/DDBJ databases">
        <authorList>
            <person name="Seilhamer J.J."/>
        </authorList>
    </citation>
    <scope>NUCLEOTIDE SEQUENCE [LARGE SCALE GENOMIC DNA]</scope>
    <source>
        <strain evidence="7 8">DX4</strain>
    </source>
</reference>
<evidence type="ECO:0000313" key="7">
    <source>
        <dbReference type="EMBL" id="AOM80595.1"/>
    </source>
</evidence>
<feature type="domain" description="RNA polymerase sigma-70 region 2" evidence="5">
    <location>
        <begin position="28"/>
        <end position="91"/>
    </location>
</feature>
<dbReference type="GO" id="GO:0006352">
    <property type="term" value="P:DNA-templated transcription initiation"/>
    <property type="evidence" value="ECO:0007669"/>
    <property type="project" value="InterPro"/>
</dbReference>
<dbReference type="GO" id="GO:0003677">
    <property type="term" value="F:DNA binding"/>
    <property type="evidence" value="ECO:0007669"/>
    <property type="project" value="InterPro"/>
</dbReference>
<dbReference type="InterPro" id="IPR036388">
    <property type="entry name" value="WH-like_DNA-bd_sf"/>
</dbReference>
<evidence type="ECO:0008006" key="9">
    <source>
        <dbReference type="Google" id="ProtNLM"/>
    </source>
</evidence>
<evidence type="ECO:0000259" key="5">
    <source>
        <dbReference type="Pfam" id="PF04542"/>
    </source>
</evidence>
<proteinExistence type="inferred from homology"/>
<dbReference type="PANTHER" id="PTHR43133:SF46">
    <property type="entry name" value="RNA POLYMERASE SIGMA-70 FACTOR ECF SUBFAMILY"/>
    <property type="match status" value="1"/>
</dbReference>
<dbReference type="Pfam" id="PF08281">
    <property type="entry name" value="Sigma70_r4_2"/>
    <property type="match status" value="1"/>
</dbReference>
<dbReference type="InterPro" id="IPR039425">
    <property type="entry name" value="RNA_pol_sigma-70-like"/>
</dbReference>
<evidence type="ECO:0000259" key="6">
    <source>
        <dbReference type="Pfam" id="PF08281"/>
    </source>
</evidence>
<dbReference type="AlphaFoldDB" id="A0A1D7QPQ5"/>
<accession>A0A1D7QPQ5</accession>
<dbReference type="NCBIfam" id="TIGR02937">
    <property type="entry name" value="sigma70-ECF"/>
    <property type="match status" value="1"/>
</dbReference>
<dbReference type="InterPro" id="IPR013249">
    <property type="entry name" value="RNA_pol_sigma70_r4_t2"/>
</dbReference>
<sequence length="197" mass="22495">MTLKRIFNERLLLKQISEGDEHAFSILFYHYLPVLQAFALRFTKSPAAAEEIIQDTFLRVWLNRDKLTEVENVKAWLYKYASNECLGHLRKVLKQAKAIDNLKQEQAHESNTTTDTIHLNEINQLISAAVERLPAQRKKIYLMSRGQGLNIPEIASSLDLSPNTVKNALVISLKSIREHLQHHGVTLGLLAYIALLK</sequence>
<dbReference type="Gene3D" id="1.10.1740.10">
    <property type="match status" value="1"/>
</dbReference>
<dbReference type="SUPFAM" id="SSF88659">
    <property type="entry name" value="Sigma3 and sigma4 domains of RNA polymerase sigma factors"/>
    <property type="match status" value="1"/>
</dbReference>
<dbReference type="Proteomes" id="UP000094313">
    <property type="component" value="Chromosome"/>
</dbReference>
<dbReference type="RefSeq" id="WP_069382252.1">
    <property type="nucleotide sequence ID" value="NZ_CP017141.1"/>
</dbReference>
<feature type="domain" description="RNA polymerase sigma factor 70 region 4 type 2" evidence="6">
    <location>
        <begin position="125"/>
        <end position="169"/>
    </location>
</feature>
<dbReference type="KEGG" id="psty:BFS30_02590"/>
<dbReference type="InterPro" id="IPR014327">
    <property type="entry name" value="RNA_pol_sigma70_bacteroid"/>
</dbReference>
<keyword evidence="3" id="KW-0731">Sigma factor</keyword>
<dbReference type="NCBIfam" id="TIGR02985">
    <property type="entry name" value="Sig70_bacteroi1"/>
    <property type="match status" value="1"/>
</dbReference>
<dbReference type="Gene3D" id="1.10.10.10">
    <property type="entry name" value="Winged helix-like DNA-binding domain superfamily/Winged helix DNA-binding domain"/>
    <property type="match status" value="1"/>
</dbReference>
<dbReference type="Pfam" id="PF04542">
    <property type="entry name" value="Sigma70_r2"/>
    <property type="match status" value="1"/>
</dbReference>
<comment type="similarity">
    <text evidence="1">Belongs to the sigma-70 factor family. ECF subfamily.</text>
</comment>
<evidence type="ECO:0000256" key="2">
    <source>
        <dbReference type="ARBA" id="ARBA00023015"/>
    </source>
</evidence>
<dbReference type="EMBL" id="CP017141">
    <property type="protein sequence ID" value="AOM80595.1"/>
    <property type="molecule type" value="Genomic_DNA"/>
</dbReference>
<keyword evidence="4" id="KW-0804">Transcription</keyword>
<evidence type="ECO:0000256" key="1">
    <source>
        <dbReference type="ARBA" id="ARBA00010641"/>
    </source>
</evidence>
<evidence type="ECO:0000256" key="4">
    <source>
        <dbReference type="ARBA" id="ARBA00023163"/>
    </source>
</evidence>
<dbReference type="InterPro" id="IPR007627">
    <property type="entry name" value="RNA_pol_sigma70_r2"/>
</dbReference>
<dbReference type="PANTHER" id="PTHR43133">
    <property type="entry name" value="RNA POLYMERASE ECF-TYPE SIGMA FACTO"/>
    <property type="match status" value="1"/>
</dbReference>
<gene>
    <name evidence="7" type="ORF">BFS30_02590</name>
</gene>